<organism evidence="3 4">
    <name type="scientific">Rhizobium binae</name>
    <dbReference type="NCBI Taxonomy" id="1138190"/>
    <lineage>
        <taxon>Bacteria</taxon>
        <taxon>Pseudomonadati</taxon>
        <taxon>Pseudomonadota</taxon>
        <taxon>Alphaproteobacteria</taxon>
        <taxon>Hyphomicrobiales</taxon>
        <taxon>Rhizobiaceae</taxon>
        <taxon>Rhizobium/Agrobacterium group</taxon>
        <taxon>Rhizobium</taxon>
    </lineage>
</organism>
<evidence type="ECO:0000313" key="3">
    <source>
        <dbReference type="EMBL" id="MET3753392.1"/>
    </source>
</evidence>
<feature type="transmembrane region" description="Helical" evidence="2">
    <location>
        <begin position="14"/>
        <end position="36"/>
    </location>
</feature>
<dbReference type="RefSeq" id="WP_168302364.1">
    <property type="nucleotide sequence ID" value="NZ_CP071604.1"/>
</dbReference>
<name>A0ABV2MD22_9HYPH</name>
<feature type="coiled-coil region" evidence="1">
    <location>
        <begin position="48"/>
        <end position="111"/>
    </location>
</feature>
<dbReference type="Proteomes" id="UP001549077">
    <property type="component" value="Unassembled WGS sequence"/>
</dbReference>
<keyword evidence="2" id="KW-1133">Transmembrane helix</keyword>
<keyword evidence="2" id="KW-0472">Membrane</keyword>
<keyword evidence="4" id="KW-1185">Reference proteome</keyword>
<accession>A0ABV2MD22</accession>
<keyword evidence="1" id="KW-0175">Coiled coil</keyword>
<evidence type="ECO:0000256" key="2">
    <source>
        <dbReference type="SAM" id="Phobius"/>
    </source>
</evidence>
<proteinExistence type="predicted"/>
<dbReference type="GeneID" id="91149103"/>
<evidence type="ECO:0000313" key="4">
    <source>
        <dbReference type="Proteomes" id="UP001549077"/>
    </source>
</evidence>
<sequence length="132" mass="14270">MIGALAKLIGVDKWLVSVVAVVAIAGGLFWAGLAVYNHIYDSGYDAAVRVKNAEIAELKQAASDALNKEVERQASVQNAAKAREAARIAEMQAENENLQFQIQELQREADEDPSADVPVLGAPSVRRVNKVR</sequence>
<keyword evidence="2" id="KW-0812">Transmembrane</keyword>
<protein>
    <submittedName>
        <fullName evidence="3">Uncharacterized protein</fullName>
    </submittedName>
</protein>
<dbReference type="EMBL" id="JBEPMY010000001">
    <property type="protein sequence ID" value="MET3753392.1"/>
    <property type="molecule type" value="Genomic_DNA"/>
</dbReference>
<evidence type="ECO:0000256" key="1">
    <source>
        <dbReference type="SAM" id="Coils"/>
    </source>
</evidence>
<reference evidence="3 4" key="1">
    <citation type="submission" date="2024-06" db="EMBL/GenBank/DDBJ databases">
        <title>Genomic Encyclopedia of Type Strains, Phase IV (KMG-IV): sequencing the most valuable type-strain genomes for metagenomic binning, comparative biology and taxonomic classification.</title>
        <authorList>
            <person name="Goeker M."/>
        </authorList>
    </citation>
    <scope>NUCLEOTIDE SEQUENCE [LARGE SCALE GENOMIC DNA]</scope>
    <source>
        <strain evidence="3 4">DSM 29288</strain>
    </source>
</reference>
<gene>
    <name evidence="3" type="ORF">ABID08_000731</name>
</gene>
<comment type="caution">
    <text evidence="3">The sequence shown here is derived from an EMBL/GenBank/DDBJ whole genome shotgun (WGS) entry which is preliminary data.</text>
</comment>